<protein>
    <recommendedName>
        <fullName evidence="2">STAS domain-containing protein</fullName>
    </recommendedName>
</protein>
<evidence type="ECO:0000313" key="4">
    <source>
        <dbReference type="Proteomes" id="UP000270661"/>
    </source>
</evidence>
<comment type="caution">
    <text evidence="3">The sequence shown here is derived from an EMBL/GenBank/DDBJ whole genome shotgun (WGS) entry which is preliminary data.</text>
</comment>
<dbReference type="Proteomes" id="UP000270661">
    <property type="component" value="Unassembled WGS sequence"/>
</dbReference>
<reference evidence="3 4" key="1">
    <citation type="submission" date="2018-08" db="EMBL/GenBank/DDBJ databases">
        <title>Recombination of ecologically and evolutionarily significant loci maintains genetic cohesion in the Pseudomonas syringae species complex.</title>
        <authorList>
            <person name="Dillon M."/>
            <person name="Thakur S."/>
            <person name="Almeida R.N.D."/>
            <person name="Weir B.S."/>
            <person name="Guttman D.S."/>
        </authorList>
    </citation>
    <scope>NUCLEOTIDE SEQUENCE [LARGE SCALE GENOMIC DNA]</scope>
    <source>
        <strain evidence="3 4">NCPPB2445</strain>
    </source>
</reference>
<accession>A0A3M3E9F0</accession>
<dbReference type="OrthoDB" id="278639at2"/>
<dbReference type="PANTHER" id="PTHR33495:SF15">
    <property type="entry name" value="STAS DOMAIN-CONTAINING PROTEIN"/>
    <property type="match status" value="1"/>
</dbReference>
<evidence type="ECO:0000259" key="2">
    <source>
        <dbReference type="PROSITE" id="PS50801"/>
    </source>
</evidence>
<evidence type="ECO:0000256" key="1">
    <source>
        <dbReference type="SAM" id="MobiDB-lite"/>
    </source>
</evidence>
<dbReference type="GO" id="GO:0043856">
    <property type="term" value="F:anti-sigma factor antagonist activity"/>
    <property type="evidence" value="ECO:0007669"/>
    <property type="project" value="TreeGrafter"/>
</dbReference>
<feature type="compositionally biased region" description="Basic and acidic residues" evidence="1">
    <location>
        <begin position="101"/>
        <end position="130"/>
    </location>
</feature>
<dbReference type="CDD" id="cd07043">
    <property type="entry name" value="STAS_anti-anti-sigma_factors"/>
    <property type="match status" value="1"/>
</dbReference>
<dbReference type="SUPFAM" id="SSF52091">
    <property type="entry name" value="SpoIIaa-like"/>
    <property type="match status" value="1"/>
</dbReference>
<dbReference type="PROSITE" id="PS50801">
    <property type="entry name" value="STAS"/>
    <property type="match status" value="1"/>
</dbReference>
<dbReference type="PANTHER" id="PTHR33495">
    <property type="entry name" value="ANTI-SIGMA FACTOR ANTAGONIST TM_1081-RELATED-RELATED"/>
    <property type="match status" value="1"/>
</dbReference>
<feature type="domain" description="STAS" evidence="2">
    <location>
        <begin position="3"/>
        <end position="94"/>
    </location>
</feature>
<gene>
    <name evidence="3" type="ORF">ALQ77_01011</name>
</gene>
<dbReference type="AlphaFoldDB" id="A0A3M3E9F0"/>
<dbReference type="EMBL" id="RBOJ01000092">
    <property type="protein sequence ID" value="RMM46273.1"/>
    <property type="molecule type" value="Genomic_DNA"/>
</dbReference>
<organism evidence="3 4">
    <name type="scientific">Pseudomonas corrugata</name>
    <dbReference type="NCBI Taxonomy" id="47879"/>
    <lineage>
        <taxon>Bacteria</taxon>
        <taxon>Pseudomonadati</taxon>
        <taxon>Pseudomonadota</taxon>
        <taxon>Gammaproteobacteria</taxon>
        <taxon>Pseudomonadales</taxon>
        <taxon>Pseudomonadaceae</taxon>
        <taxon>Pseudomonas</taxon>
    </lineage>
</organism>
<proteinExistence type="predicted"/>
<dbReference type="InterPro" id="IPR002645">
    <property type="entry name" value="STAS_dom"/>
</dbReference>
<sequence length="138" mass="15435">MSVVTEVSDDGKKLTISIKGRFDFGRHQEFRESYEKLNRKPETYVVDLKDTTYLDSSALGMLLLLRDHAGGEDADVNVTNCGADVRKILAISNFDKLFDIDGPQDDKSEKDKSQAAPAHQDKHHHDEFHPGKSHPGKA</sequence>
<feature type="region of interest" description="Disordered" evidence="1">
    <location>
        <begin position="101"/>
        <end position="138"/>
    </location>
</feature>
<dbReference type="Pfam" id="PF01740">
    <property type="entry name" value="STAS"/>
    <property type="match status" value="1"/>
</dbReference>
<keyword evidence="4" id="KW-1185">Reference proteome</keyword>
<name>A0A3M3E9F0_9PSED</name>
<evidence type="ECO:0000313" key="3">
    <source>
        <dbReference type="EMBL" id="RMM46273.1"/>
    </source>
</evidence>
<dbReference type="InterPro" id="IPR036513">
    <property type="entry name" value="STAS_dom_sf"/>
</dbReference>
<dbReference type="Gene3D" id="3.30.750.24">
    <property type="entry name" value="STAS domain"/>
    <property type="match status" value="1"/>
</dbReference>